<feature type="compositionally biased region" description="Basic and acidic residues" evidence="1">
    <location>
        <begin position="1"/>
        <end position="12"/>
    </location>
</feature>
<dbReference type="PIR" id="S31221">
    <property type="entry name" value="S31221"/>
</dbReference>
<organism>
    <name type="scientific">Bos taurus</name>
    <name type="common">Bovine</name>
    <dbReference type="NCBI Taxonomy" id="9913"/>
    <lineage>
        <taxon>Eukaryota</taxon>
        <taxon>Metazoa</taxon>
        <taxon>Chordata</taxon>
        <taxon>Craniata</taxon>
        <taxon>Vertebrata</taxon>
        <taxon>Euteleostomi</taxon>
        <taxon>Mammalia</taxon>
        <taxon>Eutheria</taxon>
        <taxon>Laurasiatheria</taxon>
        <taxon>Artiodactyla</taxon>
        <taxon>Ruminantia</taxon>
        <taxon>Pecora</taxon>
        <taxon>Bovidae</taxon>
        <taxon>Bovinae</taxon>
        <taxon>Bos</taxon>
    </lineage>
</organism>
<sequence>SISGESGERTEDVDQVTVYK</sequence>
<protein>
    <submittedName>
        <fullName>Inter-alpha-trypsin inhibitor HC2 component homolog</fullName>
    </submittedName>
</protein>
<feature type="region of interest" description="Disordered" evidence="1">
    <location>
        <begin position="1"/>
        <end position="20"/>
    </location>
</feature>
<dbReference type="AlphaFoldDB" id="Q9TRI1"/>
<accession>Q9TRI1</accession>
<proteinExistence type="evidence at protein level"/>
<keyword id="KW-0903">Direct protein sequencing</keyword>
<name>Q9TRI1_BOVIN</name>
<evidence type="ECO:0000256" key="1">
    <source>
        <dbReference type="SAM" id="MobiDB-lite"/>
    </source>
</evidence>
<reference key="1">
    <citation type="journal article" date="1993" name="FEBS Lett.">
        <title>Subunit structure of bovine ESF (extracellular-matrix stabilizing factor(s)). A chondroitin sulfate proteoglycan with homology to human I alpha i (inter-alpha-trypsin inhibitors).</title>
        <authorList>
            <person name="Castillo G.M."/>
            <person name="Templeton D.M."/>
        </authorList>
    </citation>
    <scope>PROTEIN SEQUENCE</scope>
</reference>